<accession>A0AB40D6I0</accession>
<evidence type="ECO:0000259" key="3">
    <source>
        <dbReference type="Pfam" id="PF13960"/>
    </source>
</evidence>
<feature type="domain" description="Transposase-associated" evidence="4">
    <location>
        <begin position="3"/>
        <end position="75"/>
    </location>
</feature>
<feature type="compositionally biased region" description="Low complexity" evidence="1">
    <location>
        <begin position="80"/>
        <end position="103"/>
    </location>
</feature>
<dbReference type="AlphaFoldDB" id="A0AB40D6I0"/>
<protein>
    <submittedName>
        <fullName evidence="6">Uncharacterized protein LOC120284032</fullName>
    </submittedName>
</protein>
<dbReference type="Pfam" id="PF13952">
    <property type="entry name" value="DUF4216"/>
    <property type="match status" value="1"/>
</dbReference>
<gene>
    <name evidence="6" type="primary">LOC120284032</name>
</gene>
<evidence type="ECO:0000313" key="6">
    <source>
        <dbReference type="RefSeq" id="XP_039146791.1"/>
    </source>
</evidence>
<evidence type="ECO:0000259" key="4">
    <source>
        <dbReference type="Pfam" id="PF13963"/>
    </source>
</evidence>
<evidence type="ECO:0000256" key="1">
    <source>
        <dbReference type="SAM" id="MobiDB-lite"/>
    </source>
</evidence>
<dbReference type="InterPro" id="IPR025452">
    <property type="entry name" value="DUF4218"/>
</dbReference>
<dbReference type="Pfam" id="PF13963">
    <property type="entry name" value="Transpos_assoc"/>
    <property type="match status" value="1"/>
</dbReference>
<feature type="domain" description="DUF4218" evidence="3">
    <location>
        <begin position="602"/>
        <end position="651"/>
    </location>
</feature>
<name>A0AB40D6I0_DIOCR</name>
<dbReference type="Proteomes" id="UP001515500">
    <property type="component" value="Chromosome 19"/>
</dbReference>
<dbReference type="InterPro" id="IPR029480">
    <property type="entry name" value="Transpos_assoc"/>
</dbReference>
<sequence>MDKSWMNKSRLSQEYVDGVEQFLDFAFNNSSSDNKIICPCVKCKNGRWQTREVAFDHLACDGILQRYTCLFFHGENVPLSRTSSRNTPSSSSTSHPTTNNTSTGQDGMEELLRDAFNMQHHHDGPTFVGAHPTDGMEGGNETHIGLNEEQPTEEASKFYKLLEDMNGKFYDGSKHSILYFCIRLFHLKCMCGITAKGLDYLIDFLKEFFPMATIPANSHESKKVIKDLGLGYKKIHSCPNDCMLYWEEKEMQHECLVCGASRWLPTESTQPENVDGDQVLHKRPAKVLRYFPLIPRLQSIFMSSKTSTDMYWHANGRTKDGNLRHPADAEAWRSFDARYPDFASDPRNVRLGLSSDGFNPFKLLSTSYSTWPVVLIPYNLPPWIGMKQSSFILSMIIPGEKGPGNDIDVFMQPLIKELKQLWTGVDTYDASLKQNFCMRAALLWTINDFPAYTNLSDILLKLKDVQTTYGKHNKGNLSKSTTSTSRKRLRDGDVDSDDEDLDEDGLHGADLWKKRSIFFDLPYWEHILLRHNLDVMHIEKNICENIVGTILDIDGKSKDNMKSRIDMAEMGIRLELHLEYLPNGRTRLPPASFTMTKREKDMFLLKLKTYVRNKRYPEGSIAEGFLAEECITFCSRYMVDVDTIFDKLPRNRYLLKLTHIPNSEYRQKLQDQFQGRRSNAREIDKKFTETFHEWLGEIVYQRPDLSEEVRFLAQGPNRIIKRYKGYIINGFRFHTKSHERFRRTQNSGCLVTSSTTSYATARDVNPSQGNVDYYGIINDIIELDYFEKCKVVLFRCDWADVNTSRGTRKDAYGFTMVNFNRLIHTGDHILDEPYVFSSQVKQVFYSEDPKEAGWSVVIRNQPREVFDMGDELLENGLRTECFPSSDDDMLDATSQSRWVREDFLEDSYV</sequence>
<dbReference type="GeneID" id="120284032"/>
<dbReference type="RefSeq" id="XP_039146791.1">
    <property type="nucleotide sequence ID" value="XM_039290857.1"/>
</dbReference>
<dbReference type="Pfam" id="PF02992">
    <property type="entry name" value="Transposase_21"/>
    <property type="match status" value="1"/>
</dbReference>
<evidence type="ECO:0000259" key="2">
    <source>
        <dbReference type="Pfam" id="PF13952"/>
    </source>
</evidence>
<dbReference type="InterPro" id="IPR004242">
    <property type="entry name" value="Transposase_21"/>
</dbReference>
<feature type="region of interest" description="Disordered" evidence="1">
    <location>
        <begin position="473"/>
        <end position="501"/>
    </location>
</feature>
<feature type="region of interest" description="Disordered" evidence="1">
    <location>
        <begin position="79"/>
        <end position="106"/>
    </location>
</feature>
<dbReference type="PANTHER" id="PTHR10775">
    <property type="entry name" value="OS08G0208400 PROTEIN"/>
    <property type="match status" value="1"/>
</dbReference>
<keyword evidence="5" id="KW-1185">Reference proteome</keyword>
<dbReference type="InterPro" id="IPR025312">
    <property type="entry name" value="DUF4216"/>
</dbReference>
<dbReference type="PANTHER" id="PTHR10775:SF182">
    <property type="entry name" value="TRANSPOSON, EN_SPM-LIKE, TRANSPOSASE-ASSOCIATED DOMAIN PROTEIN-RELATED"/>
    <property type="match status" value="1"/>
</dbReference>
<feature type="domain" description="DUF4216" evidence="2">
    <location>
        <begin position="781"/>
        <end position="857"/>
    </location>
</feature>
<reference evidence="6" key="1">
    <citation type="submission" date="2025-08" db="UniProtKB">
        <authorList>
            <consortium name="RefSeq"/>
        </authorList>
    </citation>
    <scope>IDENTIFICATION</scope>
</reference>
<proteinExistence type="predicted"/>
<evidence type="ECO:0000313" key="5">
    <source>
        <dbReference type="Proteomes" id="UP001515500"/>
    </source>
</evidence>
<dbReference type="Pfam" id="PF13960">
    <property type="entry name" value="DUF4218"/>
    <property type="match status" value="1"/>
</dbReference>
<organism evidence="5 6">
    <name type="scientific">Dioscorea cayennensis subsp. rotundata</name>
    <name type="common">White Guinea yam</name>
    <name type="synonym">Dioscorea rotundata</name>
    <dbReference type="NCBI Taxonomy" id="55577"/>
    <lineage>
        <taxon>Eukaryota</taxon>
        <taxon>Viridiplantae</taxon>
        <taxon>Streptophyta</taxon>
        <taxon>Embryophyta</taxon>
        <taxon>Tracheophyta</taxon>
        <taxon>Spermatophyta</taxon>
        <taxon>Magnoliopsida</taxon>
        <taxon>Liliopsida</taxon>
        <taxon>Dioscoreales</taxon>
        <taxon>Dioscoreaceae</taxon>
        <taxon>Dioscorea</taxon>
    </lineage>
</organism>